<evidence type="ECO:0000256" key="9">
    <source>
        <dbReference type="ARBA" id="ARBA00023237"/>
    </source>
</evidence>
<keyword evidence="9" id="KW-0998">Cell outer membrane</keyword>
<proteinExistence type="predicted"/>
<keyword evidence="6" id="KW-0204">Cytolysis</keyword>
<keyword evidence="7" id="KW-0472">Membrane</keyword>
<dbReference type="NCBIfam" id="TIGR01376">
    <property type="entry name" value="POMP_repeat"/>
    <property type="match status" value="1"/>
</dbReference>
<feature type="compositionally biased region" description="Basic and acidic residues" evidence="10">
    <location>
        <begin position="734"/>
        <end position="748"/>
    </location>
</feature>
<evidence type="ECO:0000256" key="6">
    <source>
        <dbReference type="ARBA" id="ARBA00022852"/>
    </source>
</evidence>
<dbReference type="GO" id="GO:0031640">
    <property type="term" value="P:killing of cells of another organism"/>
    <property type="evidence" value="ECO:0007669"/>
    <property type="project" value="UniProtKB-KW"/>
</dbReference>
<feature type="domain" description="MACPF" evidence="11">
    <location>
        <begin position="490"/>
        <end position="829"/>
    </location>
</feature>
<dbReference type="PROSITE" id="PS51412">
    <property type="entry name" value="MACPF_2"/>
    <property type="match status" value="1"/>
</dbReference>
<evidence type="ECO:0000256" key="2">
    <source>
        <dbReference type="ARBA" id="ARBA00004442"/>
    </source>
</evidence>
<dbReference type="EMBL" id="GL883014">
    <property type="protein sequence ID" value="EGG19565.1"/>
    <property type="molecule type" value="Genomic_DNA"/>
</dbReference>
<evidence type="ECO:0000256" key="1">
    <source>
        <dbReference type="ARBA" id="ARBA00004196"/>
    </source>
</evidence>
<dbReference type="AlphaFoldDB" id="F4PXQ5"/>
<dbReference type="SMART" id="SM00457">
    <property type="entry name" value="MACPF"/>
    <property type="match status" value="1"/>
</dbReference>
<dbReference type="InterPro" id="IPR020864">
    <property type="entry name" value="MACPF"/>
</dbReference>
<evidence type="ECO:0000259" key="11">
    <source>
        <dbReference type="PROSITE" id="PS51412"/>
    </source>
</evidence>
<gene>
    <name evidence="12" type="ORF">DFA_00143</name>
</gene>
<evidence type="ECO:0000256" key="10">
    <source>
        <dbReference type="SAM" id="MobiDB-lite"/>
    </source>
</evidence>
<evidence type="ECO:0000256" key="5">
    <source>
        <dbReference type="ARBA" id="ARBA00022729"/>
    </source>
</evidence>
<dbReference type="GO" id="GO:0005576">
    <property type="term" value="C:extracellular region"/>
    <property type="evidence" value="ECO:0007669"/>
    <property type="project" value="UniProtKB-SubCell"/>
</dbReference>
<keyword evidence="5" id="KW-0732">Signal</keyword>
<dbReference type="Pfam" id="PF01823">
    <property type="entry name" value="MACPF"/>
    <property type="match status" value="1"/>
</dbReference>
<evidence type="ECO:0000256" key="3">
    <source>
        <dbReference type="ARBA" id="ARBA00004613"/>
    </source>
</evidence>
<dbReference type="OrthoDB" id="21110at2759"/>
<dbReference type="InterPro" id="IPR003368">
    <property type="entry name" value="POMP_repeat"/>
</dbReference>
<comment type="subcellular location">
    <subcellularLocation>
        <location evidence="1">Cell envelope</location>
    </subcellularLocation>
    <subcellularLocation>
        <location evidence="2">Cell outer membrane</location>
    </subcellularLocation>
    <subcellularLocation>
        <location evidence="3">Secreted</location>
    </subcellularLocation>
</comment>
<dbReference type="KEGG" id="dfa:DFA_00143"/>
<keyword evidence="8" id="KW-1015">Disulfide bond</keyword>
<dbReference type="SUPFAM" id="SSF51126">
    <property type="entry name" value="Pectin lyase-like"/>
    <property type="match status" value="1"/>
</dbReference>
<organism evidence="12 13">
    <name type="scientific">Cavenderia fasciculata</name>
    <name type="common">Slime mold</name>
    <name type="synonym">Dictyostelium fasciculatum</name>
    <dbReference type="NCBI Taxonomy" id="261658"/>
    <lineage>
        <taxon>Eukaryota</taxon>
        <taxon>Amoebozoa</taxon>
        <taxon>Evosea</taxon>
        <taxon>Eumycetozoa</taxon>
        <taxon>Dictyostelia</taxon>
        <taxon>Acytosteliales</taxon>
        <taxon>Cavenderiaceae</taxon>
        <taxon>Cavenderia</taxon>
    </lineage>
</organism>
<dbReference type="Proteomes" id="UP000007797">
    <property type="component" value="Unassembled WGS sequence"/>
</dbReference>
<dbReference type="InterPro" id="IPR011050">
    <property type="entry name" value="Pectin_lyase_fold/virulence"/>
</dbReference>
<dbReference type="PANTHER" id="PTHR45742:SF8">
    <property type="entry name" value="FLOCCULATION PROTEIN FLO11"/>
    <property type="match status" value="1"/>
</dbReference>
<evidence type="ECO:0000256" key="4">
    <source>
        <dbReference type="ARBA" id="ARBA00022525"/>
    </source>
</evidence>
<dbReference type="GeneID" id="14871699"/>
<accession>F4PXQ5</accession>
<name>F4PXQ5_CACFS</name>
<dbReference type="PANTHER" id="PTHR45742">
    <property type="entry name" value="COMPLEMENT COMPONENT C6"/>
    <property type="match status" value="1"/>
</dbReference>
<keyword evidence="4" id="KW-0964">Secreted</keyword>
<reference evidence="13" key="1">
    <citation type="journal article" date="2011" name="Genome Res.">
        <title>Phylogeny-wide analysis of social amoeba genomes highlights ancient origins for complex intercellular communication.</title>
        <authorList>
            <person name="Heidel A.J."/>
            <person name="Lawal H.M."/>
            <person name="Felder M."/>
            <person name="Schilde C."/>
            <person name="Helps N.R."/>
            <person name="Tunggal B."/>
            <person name="Rivero F."/>
            <person name="John U."/>
            <person name="Schleicher M."/>
            <person name="Eichinger L."/>
            <person name="Platzer M."/>
            <person name="Noegel A.A."/>
            <person name="Schaap P."/>
            <person name="Gloeckner G."/>
        </authorList>
    </citation>
    <scope>NUCLEOTIDE SEQUENCE [LARGE SCALE GENOMIC DNA]</scope>
    <source>
        <strain evidence="13">SH3</strain>
    </source>
</reference>
<dbReference type="RefSeq" id="XP_004357859.1">
    <property type="nucleotide sequence ID" value="XM_004357802.1"/>
</dbReference>
<dbReference type="OMA" id="FGFCNEK"/>
<evidence type="ECO:0000313" key="13">
    <source>
        <dbReference type="Proteomes" id="UP000007797"/>
    </source>
</evidence>
<feature type="region of interest" description="Disordered" evidence="10">
    <location>
        <begin position="718"/>
        <end position="748"/>
    </location>
</feature>
<keyword evidence="13" id="KW-1185">Reference proteome</keyword>
<feature type="compositionally biased region" description="Low complexity" evidence="10">
    <location>
        <begin position="718"/>
        <end position="730"/>
    </location>
</feature>
<evidence type="ECO:0000313" key="12">
    <source>
        <dbReference type="EMBL" id="EGG19565.1"/>
    </source>
</evidence>
<evidence type="ECO:0000256" key="7">
    <source>
        <dbReference type="ARBA" id="ARBA00023136"/>
    </source>
</evidence>
<evidence type="ECO:0000256" key="8">
    <source>
        <dbReference type="ARBA" id="ARBA00023157"/>
    </source>
</evidence>
<protein>
    <recommendedName>
        <fullName evidence="11">MACPF domain-containing protein</fullName>
    </recommendedName>
</protein>
<sequence>MVSMDRHECHNLCIILQRYSSFLSAVVSAIDFSTENKLTLPIILIQQGIYAGTDNKNIRINDMTIQFVTPIIIDCEGIGQGLIIENSNVMISGITFANCSKSQGSTIHALNSVVTLENCTITKSRTDNSNVLFSSSKLFVSKTNFTNNYATNSGGAIVAVNSIVEIGKGVVFSKNNRTSSNGRLVSDDIVASNKSTVYFVDAGGVETKNVFCDESSTVDDSKGLSLCPMKNDLSSASPSSPPPYCGDSFCDTVNENYFNCPQDCPSIQFSGFIKEEWTDSNPLKVSSPMLYPKTTILDGVEGPVHATLTSYFRFSQNSKLYLRVSTFNLGLKILFDRREVSHFQLQEPDSKTQLFEANVYLVQGIHQFQALLTSFTKKTQGSRNITLEYRTSLSQPYVPFNITFFSLNSCGDGIVSPVNEDCSYDSFNGYGRMDSVTNLNTTCGNKICDEVSPILCLSDCHEYITEKCPPLTVRKGSLVPTAPTSTDTLGKLIANQQVWRLPGYQHFSFGYDIVFGEQSKFPVFYFGFCNEKESNIIEDVYRDAFYEIPKELTVVPLPLCSFSITTEEFNSTDSMQKSKRSKSSMSISANANAKIGSVGVQVDASYKHDKAVSESRSLSNTKQGSTYESTVQCSSFSVEIIDPSTNQFHPGFLSDLSTGNSTDDFILLIQKYGSHFYLSGILGGTLKQITIHQKSQSESESQKDVDDMVSYSVGVSVSSPSLSASASFSSTETNDSKEGRKQKFMSESKRSTIITNGGAAGSFAPSADGAPTTFGDWANSVDILPAIVNPQLQPIRSIIPEVWVTPSGEKVVDLWTKAEEEYYKRMLSGPIFDSTLSTLQKKEHLTWFPRLHLDERSYETSHIVSQDRAKGIEISSLDLEFFVEKRQMADDYETDFVKIEPNFPTSIDPEVHDVRLLMQLPSINNWTIDQLNTTYYHTHNEDSIDVSRSLGNVIFQKTSKTFELPSEIGYWNRPTPGAVPKNYPIYHLHHISKGKLVREMAPSFFLLVPPDCDGTQSTVDVVKVGIRYYIAGTEQKRFYDRQSTHRGKWRLLEILDKTTVSQLLLSTDTYVHYTTDSDWPDSGTPDYTIRSFMCQTYLILPNKQGEYITIRNLYNNNNGGKKTNGEDFKPFIESPTHSRYVWWEDGDLEVSSDSEHLDENAAINLASEFPAENFIPEQLLTQISNK</sequence>